<feature type="region of interest" description="Disordered" evidence="1">
    <location>
        <begin position="111"/>
        <end position="130"/>
    </location>
</feature>
<evidence type="ECO:0000259" key="2">
    <source>
        <dbReference type="Pfam" id="PF05239"/>
    </source>
</evidence>
<dbReference type="InterPro" id="IPR014747">
    <property type="entry name" value="Bac_photo_RC_H_C"/>
</dbReference>
<dbReference type="Proteomes" id="UP001500843">
    <property type="component" value="Unassembled WGS sequence"/>
</dbReference>
<dbReference type="InterPro" id="IPR027275">
    <property type="entry name" value="PRC-brl_dom"/>
</dbReference>
<dbReference type="NCBIfam" id="TIGR02271">
    <property type="entry name" value="YsnF/AvaK domain"/>
    <property type="match status" value="1"/>
</dbReference>
<comment type="caution">
    <text evidence="4">The sequence shown here is derived from an EMBL/GenBank/DDBJ whole genome shotgun (WGS) entry which is preliminary data.</text>
</comment>
<dbReference type="InterPro" id="IPR052967">
    <property type="entry name" value="Stress_Response_Assoc"/>
</dbReference>
<evidence type="ECO:0000259" key="3">
    <source>
        <dbReference type="Pfam" id="PF09557"/>
    </source>
</evidence>
<dbReference type="SUPFAM" id="SSF50346">
    <property type="entry name" value="PRC-barrel domain"/>
    <property type="match status" value="1"/>
</dbReference>
<reference evidence="5" key="1">
    <citation type="journal article" date="2019" name="Int. J. Syst. Evol. Microbiol.">
        <title>The Global Catalogue of Microorganisms (GCM) 10K type strain sequencing project: providing services to taxonomists for standard genome sequencing and annotation.</title>
        <authorList>
            <consortium name="The Broad Institute Genomics Platform"/>
            <consortium name="The Broad Institute Genome Sequencing Center for Infectious Disease"/>
            <person name="Wu L."/>
            <person name="Ma J."/>
        </authorList>
    </citation>
    <scope>NUCLEOTIDE SEQUENCE [LARGE SCALE GENOMIC DNA]</scope>
    <source>
        <strain evidence="5">JCM 17975</strain>
    </source>
</reference>
<feature type="region of interest" description="Disordered" evidence="1">
    <location>
        <begin position="202"/>
        <end position="259"/>
    </location>
</feature>
<dbReference type="Pfam" id="PF05239">
    <property type="entry name" value="PRC"/>
    <property type="match status" value="1"/>
</dbReference>
<gene>
    <name evidence="4" type="ORF">GCM10023198_27590</name>
</gene>
<protein>
    <submittedName>
        <fullName evidence="4">PRC and DUF2382 domain-containing protein</fullName>
    </submittedName>
</protein>
<dbReference type="Pfam" id="PF09557">
    <property type="entry name" value="DUF2382"/>
    <property type="match status" value="1"/>
</dbReference>
<dbReference type="PANTHER" id="PTHR38463:SF1">
    <property type="entry name" value="STRESS RESPONSE PROTEIN YSNF"/>
    <property type="match status" value="1"/>
</dbReference>
<dbReference type="Gene3D" id="3.90.50.10">
    <property type="entry name" value="Photosynthetic Reaction Center, subunit H, domain 2"/>
    <property type="match status" value="1"/>
</dbReference>
<feature type="compositionally biased region" description="Basic and acidic residues" evidence="1">
    <location>
        <begin position="202"/>
        <end position="219"/>
    </location>
</feature>
<keyword evidence="5" id="KW-1185">Reference proteome</keyword>
<dbReference type="PANTHER" id="PTHR38463">
    <property type="entry name" value="STRESS RESPONSE PROTEIN YSNF"/>
    <property type="match status" value="1"/>
</dbReference>
<dbReference type="EMBL" id="BAABHM010000011">
    <property type="protein sequence ID" value="GAA4704425.1"/>
    <property type="molecule type" value="Genomic_DNA"/>
</dbReference>
<feature type="domain" description="DUF2382" evidence="3">
    <location>
        <begin position="127"/>
        <end position="238"/>
    </location>
</feature>
<organism evidence="4 5">
    <name type="scientific">Promicromonospora umidemergens</name>
    <dbReference type="NCBI Taxonomy" id="629679"/>
    <lineage>
        <taxon>Bacteria</taxon>
        <taxon>Bacillati</taxon>
        <taxon>Actinomycetota</taxon>
        <taxon>Actinomycetes</taxon>
        <taxon>Micrococcales</taxon>
        <taxon>Promicromonosporaceae</taxon>
        <taxon>Promicromonospora</taxon>
    </lineage>
</organism>
<dbReference type="InterPro" id="IPR011033">
    <property type="entry name" value="PRC_barrel-like_sf"/>
</dbReference>
<dbReference type="RefSeq" id="WP_253867920.1">
    <property type="nucleotide sequence ID" value="NZ_BAABHM010000011.1"/>
</dbReference>
<evidence type="ECO:0000313" key="4">
    <source>
        <dbReference type="EMBL" id="GAA4704425.1"/>
    </source>
</evidence>
<evidence type="ECO:0000256" key="1">
    <source>
        <dbReference type="SAM" id="MobiDB-lite"/>
    </source>
</evidence>
<sequence length="259" mass="28700">MITTQQVQELLEAGGTVVGSDGHKIGKVGTVYLDDTSGRPEWVTAKTGLFGRSETFIPLAQGNVRDQEIQVPYDQETVKGAPRLDDPEGHLTQDQEKELYRYYGLESSAQAGTVGHDVSGPNTDEAMTRSEEQLRVGTHRVESGKARLRKYVVTEDVTQTVPVSHEEVRVEREPVTDANRGRAMAGGDITEEEHEVTLHAERPTVDKETVPVERVRMDTDTVTEDAEISEQLRKEQIQAEGETGQPSRSHGNRPDRGTR</sequence>
<dbReference type="InterPro" id="IPR019060">
    <property type="entry name" value="DUF2382"/>
</dbReference>
<proteinExistence type="predicted"/>
<evidence type="ECO:0000313" key="5">
    <source>
        <dbReference type="Proteomes" id="UP001500843"/>
    </source>
</evidence>
<feature type="domain" description="PRC-barrel" evidence="2">
    <location>
        <begin position="16"/>
        <end position="76"/>
    </location>
</feature>
<name>A0ABP8XD26_9MICO</name>
<accession>A0ABP8XD26</accession>